<organism evidence="2">
    <name type="scientific">Klebsiella pneumoniae</name>
    <dbReference type="NCBI Taxonomy" id="573"/>
    <lineage>
        <taxon>Bacteria</taxon>
        <taxon>Pseudomonadati</taxon>
        <taxon>Pseudomonadota</taxon>
        <taxon>Gammaproteobacteria</taxon>
        <taxon>Enterobacterales</taxon>
        <taxon>Enterobacteriaceae</taxon>
        <taxon>Klebsiella/Raoultella group</taxon>
        <taxon>Klebsiella</taxon>
        <taxon>Klebsiella pneumoniae complex</taxon>
    </lineage>
</organism>
<feature type="transmembrane region" description="Helical" evidence="1">
    <location>
        <begin position="268"/>
        <end position="292"/>
    </location>
</feature>
<feature type="transmembrane region" description="Helical" evidence="1">
    <location>
        <begin position="235"/>
        <end position="256"/>
    </location>
</feature>
<feature type="transmembrane region" description="Helical" evidence="1">
    <location>
        <begin position="322"/>
        <end position="339"/>
    </location>
</feature>
<feature type="transmembrane region" description="Helical" evidence="1">
    <location>
        <begin position="106"/>
        <end position="122"/>
    </location>
</feature>
<protein>
    <submittedName>
        <fullName evidence="2">O-antigen polymerase</fullName>
    </submittedName>
</protein>
<reference evidence="2" key="1">
    <citation type="journal article" date="2014" name="PLoS ONE">
        <title>Diversity of capsular polysaccharide gene clusters in Kpc-producing Klebsiella pneumoniae clinical isolates of sequence type 258 involved in the Italian epidemic.</title>
        <authorList>
            <person name="D'Andrea M.M."/>
            <person name="Amisano F."/>
            <person name="Giani T."/>
            <person name="Conte V."/>
            <person name="Ciacci N."/>
            <person name="Ambretti S."/>
            <person name="Santoriello L."/>
            <person name="Rossolini G.M."/>
        </authorList>
    </citation>
    <scope>NUCLEOTIDE SEQUENCE</scope>
    <source>
        <strain evidence="2">BO4</strain>
    </source>
</reference>
<name>A0A024GW32_KLEPN</name>
<dbReference type="EMBL" id="HE866751">
    <property type="protein sequence ID" value="CCI88032.1"/>
    <property type="molecule type" value="Genomic_DNA"/>
</dbReference>
<dbReference type="Pfam" id="PF14897">
    <property type="entry name" value="EpsG"/>
    <property type="match status" value="1"/>
</dbReference>
<feature type="transmembrane region" description="Helical" evidence="1">
    <location>
        <begin position="298"/>
        <end position="315"/>
    </location>
</feature>
<sequence>MDETMNNIKSISRILSPILLFIIIIILSIIACTREIGSDNDSIMYATIVQDSVNGFYNYLQKEPGFWLIVFLNNTFTGGSIEAFFFIYSFIALCLCFYGIYKVSPAPYISIIIYLAFFFIIHEMMQIRIAFAAGFIFFTFYYIVDNQRRKSFFISAIAVIFHYSTIISFFFFFLRPKRKITKIYLILPVLGMLFGLFINNAPSFSQAFFNLMPTFISYKAQLYFDLNTEGDLKRVTAVAMGFGSLIYYSLLFFMYFRIHNKDLSLKYYCALNFLLKITSVQLFLGFILLFNVEFSNRIFTYIGVLTFPLLPAFFFNEFKKESRFIVFIPILIYSLRQLYTSYNSVFIN</sequence>
<dbReference type="AlphaFoldDB" id="A0A024GW32"/>
<evidence type="ECO:0000256" key="1">
    <source>
        <dbReference type="SAM" id="Phobius"/>
    </source>
</evidence>
<feature type="transmembrane region" description="Helical" evidence="1">
    <location>
        <begin position="183"/>
        <end position="202"/>
    </location>
</feature>
<keyword evidence="1" id="KW-1133">Transmembrane helix</keyword>
<keyword evidence="1" id="KW-0472">Membrane</keyword>
<feature type="transmembrane region" description="Helical" evidence="1">
    <location>
        <begin position="150"/>
        <end position="174"/>
    </location>
</feature>
<gene>
    <name evidence="2" type="primary">wzy</name>
</gene>
<evidence type="ECO:0000313" key="2">
    <source>
        <dbReference type="EMBL" id="CCI88032.1"/>
    </source>
</evidence>
<keyword evidence="1" id="KW-0812">Transmembrane</keyword>
<accession>A0A024GW32</accession>
<dbReference type="InterPro" id="IPR049458">
    <property type="entry name" value="EpsG-like"/>
</dbReference>
<feature type="transmembrane region" description="Helical" evidence="1">
    <location>
        <begin position="12"/>
        <end position="31"/>
    </location>
</feature>
<feature type="transmembrane region" description="Helical" evidence="1">
    <location>
        <begin position="129"/>
        <end position="144"/>
    </location>
</feature>
<proteinExistence type="predicted"/>